<dbReference type="GO" id="GO:0007339">
    <property type="term" value="P:binding of sperm to zona pellucida"/>
    <property type="evidence" value="ECO:0007669"/>
    <property type="project" value="TreeGrafter"/>
</dbReference>
<evidence type="ECO:0000313" key="3">
    <source>
        <dbReference type="EMBL" id="VCX12638.1"/>
    </source>
</evidence>
<dbReference type="GO" id="GO:0060468">
    <property type="term" value="P:prevention of polyspermy"/>
    <property type="evidence" value="ECO:0007669"/>
    <property type="project" value="TreeGrafter"/>
</dbReference>
<dbReference type="PANTHER" id="PTHR23343">
    <property type="entry name" value="ZONA PELLUCIDA SPERM-BINDING PROTEIN"/>
    <property type="match status" value="1"/>
</dbReference>
<accession>A0A9X9M0Z2</accession>
<dbReference type="GO" id="GO:0032190">
    <property type="term" value="F:acrosin binding"/>
    <property type="evidence" value="ECO:0007669"/>
    <property type="project" value="TreeGrafter"/>
</dbReference>
<protein>
    <recommendedName>
        <fullName evidence="2">ZP domain-containing protein</fullName>
    </recommendedName>
</protein>
<dbReference type="PROSITE" id="PS51034">
    <property type="entry name" value="ZP_2"/>
    <property type="match status" value="1"/>
</dbReference>
<organism evidence="3 4">
    <name type="scientific">Gulo gulo</name>
    <name type="common">Wolverine</name>
    <name type="synonym">Gluton</name>
    <dbReference type="NCBI Taxonomy" id="48420"/>
    <lineage>
        <taxon>Eukaryota</taxon>
        <taxon>Metazoa</taxon>
        <taxon>Chordata</taxon>
        <taxon>Craniata</taxon>
        <taxon>Vertebrata</taxon>
        <taxon>Euteleostomi</taxon>
        <taxon>Mammalia</taxon>
        <taxon>Eutheria</taxon>
        <taxon>Laurasiatheria</taxon>
        <taxon>Carnivora</taxon>
        <taxon>Caniformia</taxon>
        <taxon>Musteloidea</taxon>
        <taxon>Mustelidae</taxon>
        <taxon>Guloninae</taxon>
        <taxon>Gulo</taxon>
    </lineage>
</organism>
<dbReference type="GO" id="GO:0035804">
    <property type="term" value="F:structural constituent of egg coat"/>
    <property type="evidence" value="ECO:0007669"/>
    <property type="project" value="TreeGrafter"/>
</dbReference>
<comment type="caution">
    <text evidence="3">The sequence shown here is derived from an EMBL/GenBank/DDBJ whole genome shotgun (WGS) entry which is preliminary data.</text>
</comment>
<name>A0A9X9M0Z2_GULGU</name>
<dbReference type="InterPro" id="IPR001507">
    <property type="entry name" value="ZP_dom"/>
</dbReference>
<dbReference type="EMBL" id="CYRY02034937">
    <property type="protein sequence ID" value="VCX12638.1"/>
    <property type="molecule type" value="Genomic_DNA"/>
</dbReference>
<evidence type="ECO:0000313" key="4">
    <source>
        <dbReference type="Proteomes" id="UP000269945"/>
    </source>
</evidence>
<keyword evidence="4" id="KW-1185">Reference proteome</keyword>
<dbReference type="PANTHER" id="PTHR23343:SF41">
    <property type="entry name" value="ZONA PELLUCIDA SPERM-BINDING PROTEIN 1"/>
    <property type="match status" value="1"/>
</dbReference>
<evidence type="ECO:0000256" key="1">
    <source>
        <dbReference type="ARBA" id="ARBA00023180"/>
    </source>
</evidence>
<feature type="domain" description="ZP" evidence="2">
    <location>
        <begin position="1"/>
        <end position="39"/>
    </location>
</feature>
<feature type="non-terminal residue" evidence="3">
    <location>
        <position position="39"/>
    </location>
</feature>
<evidence type="ECO:0000259" key="2">
    <source>
        <dbReference type="PROSITE" id="PS51034"/>
    </source>
</evidence>
<keyword evidence="1" id="KW-0325">Glycoprotein</keyword>
<dbReference type="AlphaFoldDB" id="A0A9X9M0Z2"/>
<dbReference type="Gene3D" id="2.60.40.3210">
    <property type="entry name" value="Zona pellucida, ZP-N domain"/>
    <property type="match status" value="1"/>
</dbReference>
<gene>
    <name evidence="3" type="ORF">BN2614_LOCUS2</name>
</gene>
<sequence>MAYAPTSCSPTQETGSFVVFHLPLSHCGTTVQVAGDQLV</sequence>
<reference evidence="3 4" key="1">
    <citation type="submission" date="2018-10" db="EMBL/GenBank/DDBJ databases">
        <authorList>
            <person name="Ekblom R."/>
            <person name="Jareborg N."/>
        </authorList>
    </citation>
    <scope>NUCLEOTIDE SEQUENCE [LARGE SCALE GENOMIC DNA]</scope>
    <source>
        <tissue evidence="3">Muscle</tissue>
    </source>
</reference>
<dbReference type="Proteomes" id="UP000269945">
    <property type="component" value="Unassembled WGS sequence"/>
</dbReference>
<dbReference type="Pfam" id="PF23344">
    <property type="entry name" value="ZP-N"/>
    <property type="match status" value="1"/>
</dbReference>
<dbReference type="InterPro" id="IPR055356">
    <property type="entry name" value="ZP-N"/>
</dbReference>
<proteinExistence type="predicted"/>
<dbReference type="GO" id="GO:0035805">
    <property type="term" value="C:egg coat"/>
    <property type="evidence" value="ECO:0007669"/>
    <property type="project" value="TreeGrafter"/>
</dbReference>
<dbReference type="InterPro" id="IPR051148">
    <property type="entry name" value="Zona_Pellucida_Domain_gp"/>
</dbReference>